<evidence type="ECO:0000256" key="1">
    <source>
        <dbReference type="SAM" id="Phobius"/>
    </source>
</evidence>
<sequence>MLSINSKIIKRGVIALVIVLVLGIVGNWFLEYKINSVLKTSFPNAITLNYEDLGVSALGRSLSMDNVSFSLKDSVSQQILGDISIERLDFKNFGVFDYLNNKTIALNRIKVSNVKGYLKLPDHIAKDSTSVSEKPLFDKVSFGKVELEHIALQLMDQKTDSVVASITDLNLNVNGVKANLIDDRITLSYEDYAIATDSLKIALGPFNNLKIASINGTQDSTVIASAELKTKYNPIELLSHITHEMDYYDLKVGGISIQGIPKSFATVASPLNIGKVIIQNPDAFIYRDKLVADDLRVKPMFSEMIRNIPVDFTISGFEINNASLTYKERVHDYNDGGSLSIENGFIGIPNLSNIAEHQPLSIDINASLSDTGIIKANWQFDVLNDNDDFAFTADVSHINLEAINTFSRPNFNTEMEGHIDKLYFNISGNKNISHIDVKTKYADTKITILDKSHKSRNKFFSSVANVIVRKDSKNKKSDFREAKADVVRDKTKSGINYIFRNVKTGLTKIFL</sequence>
<protein>
    <recommendedName>
        <fullName evidence="4">AsmA-like protein</fullName>
    </recommendedName>
</protein>
<organism evidence="2 3">
    <name type="scientific">Winogradskyella pelagia</name>
    <dbReference type="NCBI Taxonomy" id="2819984"/>
    <lineage>
        <taxon>Bacteria</taxon>
        <taxon>Pseudomonadati</taxon>
        <taxon>Bacteroidota</taxon>
        <taxon>Flavobacteriia</taxon>
        <taxon>Flavobacteriales</taxon>
        <taxon>Flavobacteriaceae</taxon>
        <taxon>Winogradskyella</taxon>
    </lineage>
</organism>
<dbReference type="EMBL" id="JAGEVF010000006">
    <property type="protein sequence ID" value="MBO3116877.1"/>
    <property type="molecule type" value="Genomic_DNA"/>
</dbReference>
<keyword evidence="3" id="KW-1185">Reference proteome</keyword>
<dbReference type="RefSeq" id="WP_208154240.1">
    <property type="nucleotide sequence ID" value="NZ_JAGEVF010000006.1"/>
</dbReference>
<accession>A0ABS3T2A6</accession>
<evidence type="ECO:0000313" key="3">
    <source>
        <dbReference type="Proteomes" id="UP000676776"/>
    </source>
</evidence>
<dbReference type="Proteomes" id="UP000676776">
    <property type="component" value="Unassembled WGS sequence"/>
</dbReference>
<keyword evidence="1" id="KW-0472">Membrane</keyword>
<keyword evidence="1" id="KW-0812">Transmembrane</keyword>
<keyword evidence="1" id="KW-1133">Transmembrane helix</keyword>
<reference evidence="2 3" key="1">
    <citation type="submission" date="2021-03" db="EMBL/GenBank/DDBJ databases">
        <title>Winogradskyella sp. nov., isolated from costal sediment.</title>
        <authorList>
            <person name="Gao C."/>
        </authorList>
    </citation>
    <scope>NUCLEOTIDE SEQUENCE [LARGE SCALE GENOMIC DNA]</scope>
    <source>
        <strain evidence="2 3">DF17</strain>
    </source>
</reference>
<comment type="caution">
    <text evidence="2">The sequence shown here is derived from an EMBL/GenBank/DDBJ whole genome shotgun (WGS) entry which is preliminary data.</text>
</comment>
<proteinExistence type="predicted"/>
<name>A0ABS3T2A6_9FLAO</name>
<evidence type="ECO:0000313" key="2">
    <source>
        <dbReference type="EMBL" id="MBO3116877.1"/>
    </source>
</evidence>
<gene>
    <name evidence="2" type="ORF">J4050_08970</name>
</gene>
<feature type="transmembrane region" description="Helical" evidence="1">
    <location>
        <begin position="12"/>
        <end position="30"/>
    </location>
</feature>
<evidence type="ECO:0008006" key="4">
    <source>
        <dbReference type="Google" id="ProtNLM"/>
    </source>
</evidence>